<keyword evidence="2" id="KW-0472">Membrane</keyword>
<feature type="transmembrane region" description="Helical" evidence="2">
    <location>
        <begin position="56"/>
        <end position="77"/>
    </location>
</feature>
<evidence type="ECO:0000313" key="4">
    <source>
        <dbReference type="WBParaSite" id="nRc.2.0.1.t44273-RA"/>
    </source>
</evidence>
<name>A0A915KZ99_ROMCU</name>
<accession>A0A915KZ99</accession>
<sequence length="98" mass="10473">MDGSVSFGEIKSTNRSGGGSVWSDSSTTDMRAIFAFVCLGGGLLMDWIGGVLGQAILGPVGLLALGFAVPEIAYSLFPDAEKTYTAFFEQYTWSEMSW</sequence>
<proteinExistence type="predicted"/>
<keyword evidence="2" id="KW-0812">Transmembrane</keyword>
<keyword evidence="2" id="KW-1133">Transmembrane helix</keyword>
<dbReference type="Proteomes" id="UP000887565">
    <property type="component" value="Unplaced"/>
</dbReference>
<evidence type="ECO:0000256" key="1">
    <source>
        <dbReference type="SAM" id="MobiDB-lite"/>
    </source>
</evidence>
<feature type="region of interest" description="Disordered" evidence="1">
    <location>
        <begin position="1"/>
        <end position="25"/>
    </location>
</feature>
<reference evidence="4" key="1">
    <citation type="submission" date="2022-11" db="UniProtKB">
        <authorList>
            <consortium name="WormBaseParasite"/>
        </authorList>
    </citation>
    <scope>IDENTIFICATION</scope>
</reference>
<evidence type="ECO:0000313" key="3">
    <source>
        <dbReference type="Proteomes" id="UP000887565"/>
    </source>
</evidence>
<organism evidence="3 4">
    <name type="scientific">Romanomermis culicivorax</name>
    <name type="common">Nematode worm</name>
    <dbReference type="NCBI Taxonomy" id="13658"/>
    <lineage>
        <taxon>Eukaryota</taxon>
        <taxon>Metazoa</taxon>
        <taxon>Ecdysozoa</taxon>
        <taxon>Nematoda</taxon>
        <taxon>Enoplea</taxon>
        <taxon>Dorylaimia</taxon>
        <taxon>Mermithida</taxon>
        <taxon>Mermithoidea</taxon>
        <taxon>Mermithidae</taxon>
        <taxon>Romanomermis</taxon>
    </lineage>
</organism>
<keyword evidence="3" id="KW-1185">Reference proteome</keyword>
<feature type="transmembrane region" description="Helical" evidence="2">
    <location>
        <begin position="32"/>
        <end position="50"/>
    </location>
</feature>
<dbReference type="AlphaFoldDB" id="A0A915KZ99"/>
<evidence type="ECO:0000256" key="2">
    <source>
        <dbReference type="SAM" id="Phobius"/>
    </source>
</evidence>
<protein>
    <submittedName>
        <fullName evidence="4">Uncharacterized protein</fullName>
    </submittedName>
</protein>
<dbReference type="WBParaSite" id="nRc.2.0.1.t44273-RA">
    <property type="protein sequence ID" value="nRc.2.0.1.t44273-RA"/>
    <property type="gene ID" value="nRc.2.0.1.g44273"/>
</dbReference>